<evidence type="ECO:0000313" key="3">
    <source>
        <dbReference type="Proteomes" id="UP000189739"/>
    </source>
</evidence>
<dbReference type="OrthoDB" id="9813328at2"/>
<dbReference type="InterPro" id="IPR011528">
    <property type="entry name" value="NERD"/>
</dbReference>
<proteinExistence type="predicted"/>
<comment type="caution">
    <text evidence="2">The sequence shown here is derived from an EMBL/GenBank/DDBJ whole genome shotgun (WGS) entry which is preliminary data.</text>
</comment>
<dbReference type="Proteomes" id="UP000189739">
    <property type="component" value="Unassembled WGS sequence"/>
</dbReference>
<dbReference type="PROSITE" id="PS50965">
    <property type="entry name" value="NERD"/>
    <property type="match status" value="1"/>
</dbReference>
<keyword evidence="3" id="KW-1185">Reference proteome</keyword>
<protein>
    <recommendedName>
        <fullName evidence="1">NERD domain-containing protein</fullName>
    </recommendedName>
</protein>
<accession>A0A1S9PGU2</accession>
<dbReference type="EMBL" id="MBTF01000009">
    <property type="protein sequence ID" value="OOQ60170.1"/>
    <property type="molecule type" value="Genomic_DNA"/>
</dbReference>
<evidence type="ECO:0000259" key="1">
    <source>
        <dbReference type="PROSITE" id="PS50965"/>
    </source>
</evidence>
<sequence>MCKVYNEVGCLTTIKSHFRENGIHDSILLNELISFQKSYSVNRQGIISKHQHLVEEEKRALAEQIPVLENLIHAKEAELKQIHRILLNNLEDRLTSLSQTTSKDFGAFIAFIKRVITRLQIWYYKTTFHRKFGNALKDLKKACVIANNRYEYINSNFEKATQESGAVELAEIDKKKSVIDDVNNSIYGAIGELKVVEELKKLPDDHVLINDFSCTFNPPIYDHNTNGYIYSVQIDHILISPAGIFLIETKNWSLDSINNLNLYSPVQQVRRAGTALYKLLNSQVAEGNLSINSHHWGHRKIAVKNLIVLMNYKPVEEFQYVKVLTLNKLVNHVNYFQRCFSANETDKIASQLLSLLE</sequence>
<feature type="domain" description="NERD" evidence="1">
    <location>
        <begin position="187"/>
        <end position="299"/>
    </location>
</feature>
<name>A0A1S9PGU2_9SPHI</name>
<dbReference type="Pfam" id="PF08378">
    <property type="entry name" value="NERD"/>
    <property type="match status" value="1"/>
</dbReference>
<organism evidence="2 3">
    <name type="scientific">Mucilaginibacter pedocola</name>
    <dbReference type="NCBI Taxonomy" id="1792845"/>
    <lineage>
        <taxon>Bacteria</taxon>
        <taxon>Pseudomonadati</taxon>
        <taxon>Bacteroidota</taxon>
        <taxon>Sphingobacteriia</taxon>
        <taxon>Sphingobacteriales</taxon>
        <taxon>Sphingobacteriaceae</taxon>
        <taxon>Mucilaginibacter</taxon>
    </lineage>
</organism>
<dbReference type="AlphaFoldDB" id="A0A1S9PGU2"/>
<gene>
    <name evidence="2" type="ORF">BC343_26995</name>
</gene>
<evidence type="ECO:0000313" key="2">
    <source>
        <dbReference type="EMBL" id="OOQ60170.1"/>
    </source>
</evidence>
<reference evidence="2 3" key="1">
    <citation type="submission" date="2016-07" db="EMBL/GenBank/DDBJ databases">
        <title>Genomic analysis of zinc-resistant bacterium Mucilaginibacter pedocola TBZ30.</title>
        <authorList>
            <person name="Huang J."/>
            <person name="Tang J."/>
        </authorList>
    </citation>
    <scope>NUCLEOTIDE SEQUENCE [LARGE SCALE GENOMIC DNA]</scope>
    <source>
        <strain evidence="2 3">TBZ30</strain>
    </source>
</reference>